<sequence length="410" mass="41967">MSDRPSIAAHLERVLALATPRITQDVPLDQAAGHVLAAPVKSRLAVPPFANSAVDGFAVHAAHLRGEGPWTLPVAGDVPAGSPAIDCPAEHAIRVMTGAPISPADAGSDVVVIPVEQTDIPRGPHPLPDQVTITQAEPGRSHIRAAGENAKPGDTIAQAGLRVDAGTLAACVSTGVRTVDVYAHPTVAVVSTGSELVAWPGEVRGAQIPDSNLPMLAELAASASEHRARVLRYHVDDDAAAEATLRRAAAEAEVVITSGGVSAGAFDIVREVTSADGGMWFGKVAQRPGTPQGAGMFAGTPLVCLPGNPVAAYVSFLLYGAPLIAAQAGVTRGLRFAERPHILADRAAGFVSTAKPEMTHAVPVRLRQDGARTVAESFAPATASSFVASLSGIDGLALVDAPEGPVKVYV</sequence>
<dbReference type="CDD" id="cd00887">
    <property type="entry name" value="MoeA"/>
    <property type="match status" value="1"/>
</dbReference>
<keyword evidence="3 5" id="KW-0500">Molybdenum</keyword>
<evidence type="ECO:0000256" key="2">
    <source>
        <dbReference type="ARBA" id="ARBA00010763"/>
    </source>
</evidence>
<reference evidence="7 9" key="1">
    <citation type="submission" date="2014-08" db="EMBL/GenBank/DDBJ databases">
        <title>Complete genome sequence of Corynebacterium imitans DSM 44264, isolated from a five-month-old boy with suspected pharyngeal diphtheria.</title>
        <authorList>
            <person name="Mollmann S."/>
            <person name="Albersmeier A."/>
            <person name="Ruckert C."/>
            <person name="Tauch A."/>
        </authorList>
    </citation>
    <scope>NUCLEOTIDE SEQUENCE [LARGE SCALE GENOMIC DNA]</scope>
    <source>
        <strain evidence="7 9">DSM 44264</strain>
    </source>
</reference>
<dbReference type="Proteomes" id="UP000028780">
    <property type="component" value="Chromosome"/>
</dbReference>
<feature type="domain" description="MoaB/Mog" evidence="6">
    <location>
        <begin position="188"/>
        <end position="326"/>
    </location>
</feature>
<dbReference type="GO" id="GO:0006777">
    <property type="term" value="P:Mo-molybdopterin cofactor biosynthetic process"/>
    <property type="evidence" value="ECO:0007669"/>
    <property type="project" value="UniProtKB-UniRule"/>
</dbReference>
<dbReference type="InterPro" id="IPR038987">
    <property type="entry name" value="MoeA-like"/>
</dbReference>
<evidence type="ECO:0000256" key="1">
    <source>
        <dbReference type="ARBA" id="ARBA00002901"/>
    </source>
</evidence>
<dbReference type="Gene3D" id="2.40.340.10">
    <property type="entry name" value="MoeA, C-terminal, domain IV"/>
    <property type="match status" value="1"/>
</dbReference>
<dbReference type="SUPFAM" id="SSF63882">
    <property type="entry name" value="MoeA N-terminal region -like"/>
    <property type="match status" value="1"/>
</dbReference>
<organism evidence="7 9">
    <name type="scientific">Corynebacterium imitans</name>
    <dbReference type="NCBI Taxonomy" id="156978"/>
    <lineage>
        <taxon>Bacteria</taxon>
        <taxon>Bacillati</taxon>
        <taxon>Actinomycetota</taxon>
        <taxon>Actinomycetes</taxon>
        <taxon>Mycobacteriales</taxon>
        <taxon>Corynebacteriaceae</taxon>
        <taxon>Corynebacterium</taxon>
    </lineage>
</organism>
<dbReference type="InterPro" id="IPR036135">
    <property type="entry name" value="MoeA_linker/N_sf"/>
</dbReference>
<name>A0A076NQY3_9CORY</name>
<comment type="cofactor">
    <cofactor evidence="5">
        <name>Mg(2+)</name>
        <dbReference type="ChEBI" id="CHEBI:18420"/>
    </cofactor>
</comment>
<comment type="catalytic activity">
    <reaction evidence="4">
        <text>adenylyl-molybdopterin + molybdate = Mo-molybdopterin + AMP + H(+)</text>
        <dbReference type="Rhea" id="RHEA:35047"/>
        <dbReference type="ChEBI" id="CHEBI:15378"/>
        <dbReference type="ChEBI" id="CHEBI:36264"/>
        <dbReference type="ChEBI" id="CHEBI:62727"/>
        <dbReference type="ChEBI" id="CHEBI:71302"/>
        <dbReference type="ChEBI" id="CHEBI:456215"/>
        <dbReference type="EC" id="2.10.1.1"/>
    </reaction>
</comment>
<dbReference type="InterPro" id="IPR036425">
    <property type="entry name" value="MoaB/Mog-like_dom_sf"/>
</dbReference>
<dbReference type="eggNOG" id="COG0303">
    <property type="taxonomic scope" value="Bacteria"/>
</dbReference>
<dbReference type="OrthoDB" id="9804758at2"/>
<dbReference type="NCBIfam" id="TIGR00177">
    <property type="entry name" value="molyb_syn"/>
    <property type="match status" value="1"/>
</dbReference>
<dbReference type="SUPFAM" id="SSF53218">
    <property type="entry name" value="Molybdenum cofactor biosynthesis proteins"/>
    <property type="match status" value="1"/>
</dbReference>
<comment type="pathway">
    <text evidence="5">Cofactor biosynthesis; molybdopterin biosynthesis.</text>
</comment>
<keyword evidence="5" id="KW-0479">Metal-binding</keyword>
<gene>
    <name evidence="8" type="primary">moeA1</name>
    <name evidence="7" type="ORF">CIMIT_04970</name>
    <name evidence="8" type="ORF">SAMEA4535761_01059</name>
</gene>
<keyword evidence="5" id="KW-0501">Molybdenum cofactor biosynthesis</keyword>
<dbReference type="EMBL" id="CP009211">
    <property type="protein sequence ID" value="AIJ33332.1"/>
    <property type="molecule type" value="Genomic_DNA"/>
</dbReference>
<protein>
    <recommendedName>
        <fullName evidence="5">Molybdopterin molybdenumtransferase</fullName>
        <ecNumber evidence="5">2.10.1.1</ecNumber>
    </recommendedName>
</protein>
<dbReference type="Gene3D" id="3.90.105.10">
    <property type="entry name" value="Molybdopterin biosynthesis moea protein, domain 2"/>
    <property type="match status" value="1"/>
</dbReference>
<dbReference type="GO" id="GO:0061599">
    <property type="term" value="F:molybdopterin molybdotransferase activity"/>
    <property type="evidence" value="ECO:0007669"/>
    <property type="project" value="UniProtKB-UniRule"/>
</dbReference>
<dbReference type="Proteomes" id="UP000215374">
    <property type="component" value="Chromosome 1"/>
</dbReference>
<dbReference type="SMART" id="SM00852">
    <property type="entry name" value="MoCF_biosynth"/>
    <property type="match status" value="1"/>
</dbReference>
<reference evidence="8 10" key="2">
    <citation type="submission" date="2017-06" db="EMBL/GenBank/DDBJ databases">
        <authorList>
            <consortium name="Pathogen Informatics"/>
        </authorList>
    </citation>
    <scope>NUCLEOTIDE SEQUENCE [LARGE SCALE GENOMIC DNA]</scope>
    <source>
        <strain evidence="8 10">NCTC13015</strain>
    </source>
</reference>
<dbReference type="InterPro" id="IPR005110">
    <property type="entry name" value="MoeA_linker/N"/>
</dbReference>
<dbReference type="Gene3D" id="2.170.190.11">
    <property type="entry name" value="Molybdopterin biosynthesis moea protein, domain 3"/>
    <property type="match status" value="1"/>
</dbReference>
<dbReference type="PANTHER" id="PTHR10192:SF5">
    <property type="entry name" value="GEPHYRIN"/>
    <property type="match status" value="1"/>
</dbReference>
<dbReference type="Pfam" id="PF00994">
    <property type="entry name" value="MoCF_biosynth"/>
    <property type="match status" value="1"/>
</dbReference>
<dbReference type="Gene3D" id="3.40.980.10">
    <property type="entry name" value="MoaB/Mog-like domain"/>
    <property type="match status" value="1"/>
</dbReference>
<evidence type="ECO:0000313" key="10">
    <source>
        <dbReference type="Proteomes" id="UP000215374"/>
    </source>
</evidence>
<keyword evidence="5 8" id="KW-0808">Transferase</keyword>
<keyword evidence="5" id="KW-0460">Magnesium</keyword>
<dbReference type="GO" id="GO:0005829">
    <property type="term" value="C:cytosol"/>
    <property type="evidence" value="ECO:0007669"/>
    <property type="project" value="TreeGrafter"/>
</dbReference>
<evidence type="ECO:0000256" key="5">
    <source>
        <dbReference type="RuleBase" id="RU365090"/>
    </source>
</evidence>
<dbReference type="STRING" id="156978.CIMIT_04970"/>
<evidence type="ECO:0000313" key="7">
    <source>
        <dbReference type="EMBL" id="AIJ33332.1"/>
    </source>
</evidence>
<dbReference type="KEGG" id="cii:CIMIT_04970"/>
<evidence type="ECO:0000259" key="6">
    <source>
        <dbReference type="SMART" id="SM00852"/>
    </source>
</evidence>
<dbReference type="UniPathway" id="UPA00344"/>
<dbReference type="EC" id="2.10.1.1" evidence="5"/>
<evidence type="ECO:0000256" key="3">
    <source>
        <dbReference type="ARBA" id="ARBA00022505"/>
    </source>
</evidence>
<dbReference type="InterPro" id="IPR001453">
    <property type="entry name" value="MoaB/Mog_dom"/>
</dbReference>
<proteinExistence type="inferred from homology"/>
<dbReference type="RefSeq" id="WP_038589942.1">
    <property type="nucleotide sequence ID" value="NZ_CP009211.1"/>
</dbReference>
<dbReference type="GO" id="GO:0046872">
    <property type="term" value="F:metal ion binding"/>
    <property type="evidence" value="ECO:0007669"/>
    <property type="project" value="UniProtKB-UniRule"/>
</dbReference>
<keyword evidence="9" id="KW-1185">Reference proteome</keyword>
<dbReference type="AlphaFoldDB" id="A0A076NQY3"/>
<evidence type="ECO:0000313" key="9">
    <source>
        <dbReference type="Proteomes" id="UP000028780"/>
    </source>
</evidence>
<dbReference type="InterPro" id="IPR036688">
    <property type="entry name" value="MoeA_C_domain_IV_sf"/>
</dbReference>
<dbReference type="PANTHER" id="PTHR10192">
    <property type="entry name" value="MOLYBDOPTERIN BIOSYNTHESIS PROTEIN"/>
    <property type="match status" value="1"/>
</dbReference>
<dbReference type="Pfam" id="PF03453">
    <property type="entry name" value="MoeA_N"/>
    <property type="match status" value="1"/>
</dbReference>
<dbReference type="EMBL" id="LT906467">
    <property type="protein sequence ID" value="SNV67215.1"/>
    <property type="molecule type" value="Genomic_DNA"/>
</dbReference>
<comment type="function">
    <text evidence="1 5">Catalyzes the insertion of molybdate into adenylated molybdopterin with the concomitant release of AMP.</text>
</comment>
<evidence type="ECO:0000256" key="4">
    <source>
        <dbReference type="ARBA" id="ARBA00047317"/>
    </source>
</evidence>
<dbReference type="HOGENOM" id="CLU_010186_7_0_11"/>
<comment type="similarity">
    <text evidence="2 5">Belongs to the MoeA family.</text>
</comment>
<accession>A0A076NQY3</accession>
<evidence type="ECO:0000313" key="8">
    <source>
        <dbReference type="EMBL" id="SNV67215.1"/>
    </source>
</evidence>